<name>A0A0V0Y0U7_TRIPS</name>
<dbReference type="AlphaFoldDB" id="A0A0V0Y0U7"/>
<dbReference type="Proteomes" id="UP000054815">
    <property type="component" value="Unassembled WGS sequence"/>
</dbReference>
<dbReference type="EMBL" id="JYDU01000080">
    <property type="protein sequence ID" value="KRX93912.1"/>
    <property type="molecule type" value="Genomic_DNA"/>
</dbReference>
<organism evidence="1 2">
    <name type="scientific">Trichinella pseudospiralis</name>
    <name type="common">Parasitic roundworm</name>
    <dbReference type="NCBI Taxonomy" id="6337"/>
    <lineage>
        <taxon>Eukaryota</taxon>
        <taxon>Metazoa</taxon>
        <taxon>Ecdysozoa</taxon>
        <taxon>Nematoda</taxon>
        <taxon>Enoplea</taxon>
        <taxon>Dorylaimia</taxon>
        <taxon>Trichinellida</taxon>
        <taxon>Trichinellidae</taxon>
        <taxon>Trichinella</taxon>
    </lineage>
</organism>
<comment type="caution">
    <text evidence="1">The sequence shown here is derived from an EMBL/GenBank/DDBJ whole genome shotgun (WGS) entry which is preliminary data.</text>
</comment>
<proteinExistence type="predicted"/>
<gene>
    <name evidence="1" type="ORF">T4E_11113</name>
</gene>
<protein>
    <submittedName>
        <fullName evidence="1">Uncharacterized protein</fullName>
    </submittedName>
</protein>
<evidence type="ECO:0000313" key="1">
    <source>
        <dbReference type="EMBL" id="KRX93912.1"/>
    </source>
</evidence>
<evidence type="ECO:0000313" key="2">
    <source>
        <dbReference type="Proteomes" id="UP000054815"/>
    </source>
</evidence>
<dbReference type="STRING" id="6337.A0A0V0Y0U7"/>
<accession>A0A0V0Y0U7</accession>
<reference evidence="1 2" key="1">
    <citation type="submission" date="2015-01" db="EMBL/GenBank/DDBJ databases">
        <title>Evolution of Trichinella species and genotypes.</title>
        <authorList>
            <person name="Korhonen P.K."/>
            <person name="Edoardo P."/>
            <person name="Giuseppe L.R."/>
            <person name="Gasser R.B."/>
        </authorList>
    </citation>
    <scope>NUCLEOTIDE SEQUENCE [LARGE SCALE GENOMIC DNA]</scope>
    <source>
        <strain evidence="1">ISS141</strain>
    </source>
</reference>
<sequence>MRILLEMFYPMKTCMQGVEVQKELRKPVIIILDDFLLLSKIDELAALLHNEHVQISEMEPVEEYLNDDKLICYFQENFQDQLARVLCVLCVSTSYNIHNIMP</sequence>